<dbReference type="EMBL" id="BMAO01016244">
    <property type="protein sequence ID" value="GFR07177.1"/>
    <property type="molecule type" value="Genomic_DNA"/>
</dbReference>
<organism evidence="1 2">
    <name type="scientific">Trichonephila clavata</name>
    <name type="common">Joro spider</name>
    <name type="synonym">Nephila clavata</name>
    <dbReference type="NCBI Taxonomy" id="2740835"/>
    <lineage>
        <taxon>Eukaryota</taxon>
        <taxon>Metazoa</taxon>
        <taxon>Ecdysozoa</taxon>
        <taxon>Arthropoda</taxon>
        <taxon>Chelicerata</taxon>
        <taxon>Arachnida</taxon>
        <taxon>Araneae</taxon>
        <taxon>Araneomorphae</taxon>
        <taxon>Entelegynae</taxon>
        <taxon>Araneoidea</taxon>
        <taxon>Nephilidae</taxon>
        <taxon>Trichonephila</taxon>
    </lineage>
</organism>
<name>A0A8X6LG55_TRICU</name>
<dbReference type="OrthoDB" id="6480645at2759"/>
<dbReference type="Gene3D" id="3.90.280.10">
    <property type="entry name" value="PEBP-like"/>
    <property type="match status" value="1"/>
</dbReference>
<dbReference type="Proteomes" id="UP000887116">
    <property type="component" value="Unassembled WGS sequence"/>
</dbReference>
<dbReference type="InterPro" id="IPR036610">
    <property type="entry name" value="PEBP-like_sf"/>
</dbReference>
<dbReference type="AlphaFoldDB" id="A0A8X6LG55"/>
<evidence type="ECO:0000313" key="1">
    <source>
        <dbReference type="EMBL" id="GFR07177.1"/>
    </source>
</evidence>
<protein>
    <submittedName>
        <fullName evidence="1">Uncharacterized protein</fullName>
    </submittedName>
</protein>
<keyword evidence="2" id="KW-1185">Reference proteome</keyword>
<gene>
    <name evidence="1" type="ORF">TNCT_478441</name>
</gene>
<reference evidence="1" key="1">
    <citation type="submission" date="2020-07" db="EMBL/GenBank/DDBJ databases">
        <title>Multicomponent nature underlies the extraordinary mechanical properties of spider dragline silk.</title>
        <authorList>
            <person name="Kono N."/>
            <person name="Nakamura H."/>
            <person name="Mori M."/>
            <person name="Yoshida Y."/>
            <person name="Ohtoshi R."/>
            <person name="Malay A.D."/>
            <person name="Moran D.A.P."/>
            <person name="Tomita M."/>
            <person name="Numata K."/>
            <person name="Arakawa K."/>
        </authorList>
    </citation>
    <scope>NUCLEOTIDE SEQUENCE</scope>
</reference>
<comment type="caution">
    <text evidence="1">The sequence shown here is derived from an EMBL/GenBank/DDBJ whole genome shotgun (WGS) entry which is preliminary data.</text>
</comment>
<dbReference type="SUPFAM" id="SSF49777">
    <property type="entry name" value="PEBP-like"/>
    <property type="match status" value="1"/>
</dbReference>
<sequence>MLAEYKFGGQTHCKIGMVIYENKVVRCGAYVDTFKTFEPPTLDYPAYNTELYTLMMFHFDQGSPTPKLFNFLHWLVVNIPDNNVSEGTTKVAYATTEVPLKGIL</sequence>
<proteinExistence type="predicted"/>
<evidence type="ECO:0000313" key="2">
    <source>
        <dbReference type="Proteomes" id="UP000887116"/>
    </source>
</evidence>
<accession>A0A8X6LG55</accession>